<feature type="region of interest" description="Disordered" evidence="1">
    <location>
        <begin position="119"/>
        <end position="141"/>
    </location>
</feature>
<keyword evidence="3" id="KW-1185">Reference proteome</keyword>
<reference evidence="2" key="2">
    <citation type="submission" date="2023-05" db="EMBL/GenBank/DDBJ databases">
        <authorList>
            <person name="Schelkunov M.I."/>
        </authorList>
    </citation>
    <scope>NUCLEOTIDE SEQUENCE</scope>
    <source>
        <strain evidence="2">Hsosn_3</strain>
        <tissue evidence="2">Leaf</tissue>
    </source>
</reference>
<dbReference type="EMBL" id="JAUIZM010000004">
    <property type="protein sequence ID" value="KAK1388462.1"/>
    <property type="molecule type" value="Genomic_DNA"/>
</dbReference>
<dbReference type="AlphaFoldDB" id="A0AAD8IMD8"/>
<organism evidence="2 3">
    <name type="scientific">Heracleum sosnowskyi</name>
    <dbReference type="NCBI Taxonomy" id="360622"/>
    <lineage>
        <taxon>Eukaryota</taxon>
        <taxon>Viridiplantae</taxon>
        <taxon>Streptophyta</taxon>
        <taxon>Embryophyta</taxon>
        <taxon>Tracheophyta</taxon>
        <taxon>Spermatophyta</taxon>
        <taxon>Magnoliopsida</taxon>
        <taxon>eudicotyledons</taxon>
        <taxon>Gunneridae</taxon>
        <taxon>Pentapetalae</taxon>
        <taxon>asterids</taxon>
        <taxon>campanulids</taxon>
        <taxon>Apiales</taxon>
        <taxon>Apiaceae</taxon>
        <taxon>Apioideae</taxon>
        <taxon>apioid superclade</taxon>
        <taxon>Tordylieae</taxon>
        <taxon>Tordyliinae</taxon>
        <taxon>Heracleum</taxon>
    </lineage>
</organism>
<evidence type="ECO:0000313" key="2">
    <source>
        <dbReference type="EMBL" id="KAK1388462.1"/>
    </source>
</evidence>
<evidence type="ECO:0000313" key="3">
    <source>
        <dbReference type="Proteomes" id="UP001237642"/>
    </source>
</evidence>
<proteinExistence type="predicted"/>
<sequence>MIKFYVINSASPYNIILGRPTLSKLRAITSTPHLKVKFPTPQGVGILKAEPEVAERCYRAALAMGETHKANRKKAALKQQQESVPLRATKKAARQAAHQARIAKQRKKRKFGQILTVETDPCMRDPPEPAGHPNTRPSPVEETEKIELVQEDAEKVVSIGTGLNETLRARLIHPLREYVDIFA</sequence>
<dbReference type="PANTHER" id="PTHR33240:SF17">
    <property type="entry name" value="EUKARYOTIC PEPTIDE CHAIN RELEASE FACTOR GTP-BINDING SUBUNIT-LIKE"/>
    <property type="match status" value="1"/>
</dbReference>
<comment type="caution">
    <text evidence="2">The sequence shown here is derived from an EMBL/GenBank/DDBJ whole genome shotgun (WGS) entry which is preliminary data.</text>
</comment>
<dbReference type="PANTHER" id="PTHR33240">
    <property type="entry name" value="OS08G0508500 PROTEIN"/>
    <property type="match status" value="1"/>
</dbReference>
<dbReference type="Proteomes" id="UP001237642">
    <property type="component" value="Unassembled WGS sequence"/>
</dbReference>
<accession>A0AAD8IMD8</accession>
<reference evidence="2" key="1">
    <citation type="submission" date="2023-02" db="EMBL/GenBank/DDBJ databases">
        <title>Genome of toxic invasive species Heracleum sosnowskyi carries increased number of genes despite the absence of recent whole-genome duplications.</title>
        <authorList>
            <person name="Schelkunov M."/>
            <person name="Shtratnikova V."/>
            <person name="Makarenko M."/>
            <person name="Klepikova A."/>
            <person name="Omelchenko D."/>
            <person name="Novikova G."/>
            <person name="Obukhova E."/>
            <person name="Bogdanov V."/>
            <person name="Penin A."/>
            <person name="Logacheva M."/>
        </authorList>
    </citation>
    <scope>NUCLEOTIDE SEQUENCE</scope>
    <source>
        <strain evidence="2">Hsosn_3</strain>
        <tissue evidence="2">Leaf</tissue>
    </source>
</reference>
<name>A0AAD8IMD8_9APIA</name>
<gene>
    <name evidence="2" type="ORF">POM88_016640</name>
</gene>
<protein>
    <submittedName>
        <fullName evidence="2">Uncharacterized protein</fullName>
    </submittedName>
</protein>
<evidence type="ECO:0000256" key="1">
    <source>
        <dbReference type="SAM" id="MobiDB-lite"/>
    </source>
</evidence>